<keyword evidence="1" id="KW-0460">Magnesium</keyword>
<keyword evidence="1" id="KW-0464">Manganese</keyword>
<dbReference type="GO" id="GO:0070336">
    <property type="term" value="F:flap-structured DNA binding"/>
    <property type="evidence" value="ECO:0007669"/>
    <property type="project" value="TreeGrafter"/>
</dbReference>
<reference evidence="2 3" key="1">
    <citation type="submission" date="2015-09" db="EMBL/GenBank/DDBJ databases">
        <title>Draft genome of the scarab beetle Oryctes borbonicus.</title>
        <authorList>
            <person name="Meyer J.M."/>
            <person name="Markov G.V."/>
            <person name="Baskaran P."/>
            <person name="Herrmann M."/>
            <person name="Sommer R.J."/>
            <person name="Roedelsperger C."/>
        </authorList>
    </citation>
    <scope>NUCLEOTIDE SEQUENCE [LARGE SCALE GENOMIC DNA]</scope>
    <source>
        <strain evidence="2">OB123</strain>
        <tissue evidence="2">Whole animal</tissue>
    </source>
</reference>
<dbReference type="Proteomes" id="UP000051574">
    <property type="component" value="Unassembled WGS sequence"/>
</dbReference>
<dbReference type="EC" id="3.1.4.1" evidence="1"/>
<keyword evidence="1" id="KW-0378">Hydrolase</keyword>
<evidence type="ECO:0000313" key="3">
    <source>
        <dbReference type="Proteomes" id="UP000051574"/>
    </source>
</evidence>
<dbReference type="GO" id="GO:0036297">
    <property type="term" value="P:interstrand cross-link repair"/>
    <property type="evidence" value="ECO:0007669"/>
    <property type="project" value="InterPro"/>
</dbReference>
<comment type="caution">
    <text evidence="2">The sequence shown here is derived from an EMBL/GenBank/DDBJ whole genome shotgun (WGS) entry which is preliminary data.</text>
</comment>
<dbReference type="EMBL" id="LJIG01001076">
    <property type="protein sequence ID" value="KRT85864.1"/>
    <property type="molecule type" value="Genomic_DNA"/>
</dbReference>
<organism evidence="2 3">
    <name type="scientific">Oryctes borbonicus</name>
    <dbReference type="NCBI Taxonomy" id="1629725"/>
    <lineage>
        <taxon>Eukaryota</taxon>
        <taxon>Metazoa</taxon>
        <taxon>Ecdysozoa</taxon>
        <taxon>Arthropoda</taxon>
        <taxon>Hexapoda</taxon>
        <taxon>Insecta</taxon>
        <taxon>Pterygota</taxon>
        <taxon>Neoptera</taxon>
        <taxon>Endopterygota</taxon>
        <taxon>Coleoptera</taxon>
        <taxon>Polyphaga</taxon>
        <taxon>Scarabaeiformia</taxon>
        <taxon>Scarabaeidae</taxon>
        <taxon>Dynastinae</taxon>
        <taxon>Oryctes</taxon>
    </lineage>
</organism>
<dbReference type="PANTHER" id="PTHR15749">
    <property type="entry name" value="FANCONI-ASSOCIATED NUCLEASE 1"/>
    <property type="match status" value="1"/>
</dbReference>
<dbReference type="GO" id="GO:0008409">
    <property type="term" value="F:5'-3' exonuclease activity"/>
    <property type="evidence" value="ECO:0007669"/>
    <property type="project" value="TreeGrafter"/>
</dbReference>
<name>A0A0T6BEU2_9SCAR</name>
<comment type="cofactor">
    <cofactor evidence="1">
        <name>Mg(2+)</name>
        <dbReference type="ChEBI" id="CHEBI:18420"/>
    </cofactor>
    <cofactor evidence="1">
        <name>Mn(2+)</name>
        <dbReference type="ChEBI" id="CHEBI:29035"/>
    </cofactor>
</comment>
<evidence type="ECO:0000313" key="2">
    <source>
        <dbReference type="EMBL" id="KRT85864.1"/>
    </source>
</evidence>
<comment type="similarity">
    <text evidence="1">Belongs to the FAN1 family.</text>
</comment>
<dbReference type="GO" id="GO:0046872">
    <property type="term" value="F:metal ion binding"/>
    <property type="evidence" value="ECO:0007669"/>
    <property type="project" value="UniProtKB-KW"/>
</dbReference>
<accession>A0A0T6BEU2</accession>
<keyword evidence="1" id="KW-0539">Nucleus</keyword>
<sequence>MSKHKPINIDSTQKGIKDYFSVSKEPLKIKSKAILTSAENYQLLRSYRSKNRKCTKKAINDEICDNDVMYVETEKQDDIIKHECNIDPCSPKIVLDTGFSCVYYASMNESDMIENVSQSNVCTVSPSKRQRIEADSTKLLTITKSKIPEVQKKASRTFQMSQTSDPIKNESSLFKEHNLAETENINKFLEVYLLEERESLGTVLQEQNDNLNENRDNPDKITSHVSLVDDILSDILDSHLSTLLFDDEISLLRTFQGLTVKHKYLGCKLFTHQIKWYNAYKFAKNIKLLVSLFEIKQMIVCLKENRIIRLDYSSESTVDLLNQLVANDVKAIHDTLRLKSKQKKKPLLIDNILNYIKSQTTLHPTISSDERVRKMIFNKLEDVVQINPLFYTAFYKAHLLYMYTNPEFDIPSGLYHRLHNIRSGGILHPPLICQDCIIFRNAQEFADFYKAFSYKSEVLEALNKKGETKFTAMFGLSGEIVKEFNNVLDN</sequence>
<dbReference type="AlphaFoldDB" id="A0A0T6BEU2"/>
<dbReference type="GO" id="GO:0004528">
    <property type="term" value="F:phosphodiesterase I activity"/>
    <property type="evidence" value="ECO:0007669"/>
    <property type="project" value="UniProtKB-EC"/>
</dbReference>
<dbReference type="PANTHER" id="PTHR15749:SF4">
    <property type="entry name" value="FANCONI-ASSOCIATED NUCLEASE 1"/>
    <property type="match status" value="1"/>
</dbReference>
<comment type="function">
    <text evidence="1">Nuclease required for the repair of DNA interstrand cross-links (ICL). Acts as a 5'-3' exonuclease that anchors at a cut end of DNA and cleaves DNA successively at every third nucleotide, allowing to excise an ICL from one strand through flanking incisions.</text>
</comment>
<dbReference type="InterPro" id="IPR033315">
    <property type="entry name" value="Fan1-like"/>
</dbReference>
<keyword evidence="1" id="KW-0540">Nuclease</keyword>
<keyword evidence="1" id="KW-0479">Metal-binding</keyword>
<keyword evidence="3" id="KW-1185">Reference proteome</keyword>
<dbReference type="OrthoDB" id="76364at2759"/>
<gene>
    <name evidence="2" type="ORF">AMK59_2332</name>
</gene>
<dbReference type="GO" id="GO:0005634">
    <property type="term" value="C:nucleus"/>
    <property type="evidence" value="ECO:0007669"/>
    <property type="project" value="UniProtKB-SubCell"/>
</dbReference>
<comment type="subcellular location">
    <subcellularLocation>
        <location evidence="1">Nucleus</location>
    </subcellularLocation>
</comment>
<proteinExistence type="inferred from homology"/>
<comment type="catalytic activity">
    <reaction evidence="1">
        <text>Hydrolytically removes 5'-nucleotides successively from the 3'-hydroxy termini of 3'-hydroxy-terminated oligonucleotides.</text>
        <dbReference type="EC" id="3.1.4.1"/>
    </reaction>
</comment>
<dbReference type="GO" id="GO:0017108">
    <property type="term" value="F:5'-flap endonuclease activity"/>
    <property type="evidence" value="ECO:0007669"/>
    <property type="project" value="TreeGrafter"/>
</dbReference>
<protein>
    <recommendedName>
        <fullName evidence="1">Fanconi-associated nuclease</fullName>
        <ecNumber evidence="1">3.1.4.1</ecNumber>
    </recommendedName>
</protein>
<keyword evidence="1" id="KW-0234">DNA repair</keyword>
<keyword evidence="1" id="KW-0227">DNA damage</keyword>
<evidence type="ECO:0000256" key="1">
    <source>
        <dbReference type="RuleBase" id="RU365033"/>
    </source>
</evidence>